<proteinExistence type="inferred from homology"/>
<evidence type="ECO:0000256" key="4">
    <source>
        <dbReference type="ARBA" id="ARBA00022833"/>
    </source>
</evidence>
<dbReference type="AlphaFoldDB" id="A0AAD4CUD8"/>
<dbReference type="Gene3D" id="3.90.180.10">
    <property type="entry name" value="Medium-chain alcohol dehydrogenases, catalytic domain"/>
    <property type="match status" value="1"/>
</dbReference>
<dbReference type="InterPro" id="IPR020843">
    <property type="entry name" value="ER"/>
</dbReference>
<keyword evidence="3 7" id="KW-0479">Metal-binding</keyword>
<dbReference type="GO" id="GO:0008270">
    <property type="term" value="F:zinc ion binding"/>
    <property type="evidence" value="ECO:0007669"/>
    <property type="project" value="InterPro"/>
</dbReference>
<evidence type="ECO:0000256" key="1">
    <source>
        <dbReference type="ARBA" id="ARBA00001947"/>
    </source>
</evidence>
<gene>
    <name evidence="9" type="ORF">FE257_001059</name>
</gene>
<dbReference type="InterPro" id="IPR036291">
    <property type="entry name" value="NAD(P)-bd_dom_sf"/>
</dbReference>
<dbReference type="InterPro" id="IPR013149">
    <property type="entry name" value="ADH-like_C"/>
</dbReference>
<dbReference type="GO" id="GO:0004022">
    <property type="term" value="F:alcohol dehydrogenase (NAD+) activity"/>
    <property type="evidence" value="ECO:0007669"/>
    <property type="project" value="UniProtKB-ARBA"/>
</dbReference>
<dbReference type="Pfam" id="PF00107">
    <property type="entry name" value="ADH_zinc_N"/>
    <property type="match status" value="1"/>
</dbReference>
<keyword evidence="6" id="KW-0520">NAD</keyword>
<dbReference type="GO" id="GO:0005737">
    <property type="term" value="C:cytoplasm"/>
    <property type="evidence" value="ECO:0007669"/>
    <property type="project" value="TreeGrafter"/>
</dbReference>
<evidence type="ECO:0000313" key="10">
    <source>
        <dbReference type="Proteomes" id="UP001194746"/>
    </source>
</evidence>
<dbReference type="InterPro" id="IPR013154">
    <property type="entry name" value="ADH-like_N"/>
</dbReference>
<evidence type="ECO:0000256" key="6">
    <source>
        <dbReference type="ARBA" id="ARBA00023027"/>
    </source>
</evidence>
<protein>
    <recommendedName>
        <fullName evidence="8">Enoyl reductase (ER) domain-containing protein</fullName>
    </recommendedName>
</protein>
<dbReference type="InterPro" id="IPR002328">
    <property type="entry name" value="ADH_Zn_CS"/>
</dbReference>
<comment type="similarity">
    <text evidence="2 7">Belongs to the zinc-containing alcohol dehydrogenase family.</text>
</comment>
<reference evidence="9" key="1">
    <citation type="journal article" date="2019" name="Beilstein J. Org. Chem.">
        <title>Nanangenines: drimane sesquiterpenoids as the dominant metabolite cohort of a novel Australian fungus, Aspergillus nanangensis.</title>
        <authorList>
            <person name="Lacey H.J."/>
            <person name="Gilchrist C.L.M."/>
            <person name="Crombie A."/>
            <person name="Kalaitzis J.A."/>
            <person name="Vuong D."/>
            <person name="Rutledge P.J."/>
            <person name="Turner P."/>
            <person name="Pitt J.I."/>
            <person name="Lacey E."/>
            <person name="Chooi Y.H."/>
            <person name="Piggott A.M."/>
        </authorList>
    </citation>
    <scope>NUCLEOTIDE SEQUENCE</scope>
    <source>
        <strain evidence="9">MST-FP2251</strain>
    </source>
</reference>
<keyword evidence="4 7" id="KW-0862">Zinc</keyword>
<dbReference type="SUPFAM" id="SSF50129">
    <property type="entry name" value="GroES-like"/>
    <property type="match status" value="1"/>
</dbReference>
<organism evidence="9 10">
    <name type="scientific">Aspergillus nanangensis</name>
    <dbReference type="NCBI Taxonomy" id="2582783"/>
    <lineage>
        <taxon>Eukaryota</taxon>
        <taxon>Fungi</taxon>
        <taxon>Dikarya</taxon>
        <taxon>Ascomycota</taxon>
        <taxon>Pezizomycotina</taxon>
        <taxon>Eurotiomycetes</taxon>
        <taxon>Eurotiomycetidae</taxon>
        <taxon>Eurotiales</taxon>
        <taxon>Aspergillaceae</taxon>
        <taxon>Aspergillus</taxon>
        <taxon>Aspergillus subgen. Circumdati</taxon>
    </lineage>
</organism>
<reference evidence="9" key="2">
    <citation type="submission" date="2020-02" db="EMBL/GenBank/DDBJ databases">
        <authorList>
            <person name="Gilchrist C.L.M."/>
            <person name="Chooi Y.-H."/>
        </authorList>
    </citation>
    <scope>NUCLEOTIDE SEQUENCE</scope>
    <source>
        <strain evidence="9">MST-FP2251</strain>
    </source>
</reference>
<evidence type="ECO:0000256" key="3">
    <source>
        <dbReference type="ARBA" id="ARBA00022723"/>
    </source>
</evidence>
<evidence type="ECO:0000313" key="9">
    <source>
        <dbReference type="EMBL" id="KAF9892657.1"/>
    </source>
</evidence>
<comment type="cofactor">
    <cofactor evidence="1 7">
        <name>Zn(2+)</name>
        <dbReference type="ChEBI" id="CHEBI:29105"/>
    </cofactor>
</comment>
<keyword evidence="10" id="KW-1185">Reference proteome</keyword>
<dbReference type="PROSITE" id="PS00059">
    <property type="entry name" value="ADH_ZINC"/>
    <property type="match status" value="1"/>
</dbReference>
<accession>A0AAD4CUD8</accession>
<dbReference type="InterPro" id="IPR011032">
    <property type="entry name" value="GroES-like_sf"/>
</dbReference>
<comment type="caution">
    <text evidence="9">The sequence shown here is derived from an EMBL/GenBank/DDBJ whole genome shotgun (WGS) entry which is preliminary data.</text>
</comment>
<dbReference type="EMBL" id="VCAU01000011">
    <property type="protein sequence ID" value="KAF9892657.1"/>
    <property type="molecule type" value="Genomic_DNA"/>
</dbReference>
<dbReference type="FunFam" id="3.40.50.720:FF:000039">
    <property type="entry name" value="Alcohol dehydrogenase AdhP"/>
    <property type="match status" value="1"/>
</dbReference>
<evidence type="ECO:0000256" key="2">
    <source>
        <dbReference type="ARBA" id="ARBA00008072"/>
    </source>
</evidence>
<evidence type="ECO:0000259" key="8">
    <source>
        <dbReference type="SMART" id="SM00829"/>
    </source>
</evidence>
<dbReference type="Pfam" id="PF08240">
    <property type="entry name" value="ADH_N"/>
    <property type="match status" value="1"/>
</dbReference>
<evidence type="ECO:0000256" key="7">
    <source>
        <dbReference type="RuleBase" id="RU361277"/>
    </source>
</evidence>
<dbReference type="SMART" id="SM00829">
    <property type="entry name" value="PKS_ER"/>
    <property type="match status" value="1"/>
</dbReference>
<evidence type="ECO:0000256" key="5">
    <source>
        <dbReference type="ARBA" id="ARBA00023002"/>
    </source>
</evidence>
<name>A0AAD4CUD8_ASPNN</name>
<dbReference type="Proteomes" id="UP001194746">
    <property type="component" value="Unassembled WGS sequence"/>
</dbReference>
<sequence>MASITNIPDSQLVAYVENPGPEAHFVLSQAAVPELALNQVLVKLQVAGICHSDLNRVYGKLPLSERIVGHEGVGIVVKVGPNSSLDLLGKRVGLGWLSEACSECEICEEDYTSCPNQKNLGRNLPGTFQQYVAVSSTFVHMLPDELDASLATPLLCGKSGVTMLSAIRKANLKPNGWLLLPGAGGGLGHLGLQIAKAEGYRVIAVDTGDDKKAACIRFGATHFLDFKKDDVVKEVLGLTNNLGVNATICTAGSLGAYRQAADCVRHTGTLVCIGIHPGHLPASPFELVRRGLRVVGSAVGTTQDMQHLFQLAIQGKVTSLVKVVPFAEIDSVAKNVQNGLIAGRAVMTIPQ</sequence>
<dbReference type="PANTHER" id="PTHR42940:SF2">
    <property type="entry name" value="DEHYDROGENASE FAMILY OXIDOREDUCTASE, PUTATIVE (JCVI)-RELATED"/>
    <property type="match status" value="1"/>
</dbReference>
<dbReference type="Gene3D" id="3.40.50.720">
    <property type="entry name" value="NAD(P)-binding Rossmann-like Domain"/>
    <property type="match status" value="1"/>
</dbReference>
<keyword evidence="5" id="KW-0560">Oxidoreductase</keyword>
<dbReference type="SUPFAM" id="SSF51735">
    <property type="entry name" value="NAD(P)-binding Rossmann-fold domains"/>
    <property type="match status" value="1"/>
</dbReference>
<feature type="domain" description="Enoyl reductase (ER)" evidence="8">
    <location>
        <begin position="20"/>
        <end position="347"/>
    </location>
</feature>
<dbReference type="PANTHER" id="PTHR42940">
    <property type="entry name" value="ALCOHOL DEHYDROGENASE 1-RELATED"/>
    <property type="match status" value="1"/>
</dbReference>